<evidence type="ECO:0000313" key="3">
    <source>
        <dbReference type="Proteomes" id="UP001231189"/>
    </source>
</evidence>
<dbReference type="Pfam" id="PF04578">
    <property type="entry name" value="DUF594"/>
    <property type="match status" value="1"/>
</dbReference>
<sequence>MQDSARIGRPYRPKEMSLVDLLSSLWSANQLRSHTALDLKVPLWVIWCIHASRIISYYISSNGAAGANGENMKLVSDYMALSGRTGDNASPETMAGYKYLVLGEDRQEKKMEKTRFRFLLEETRPEELITVDKVWTWSRDSPHGGGGARSNDDRLLGRHTDSDNKFKDVCLSFALYKLLRRRFYGVSMPEAKDQSSRRLVSDGILDNTNDPNYDRLFRVTEVELSFLHDFSYSRHAVVFARGFPYHRQVLSTYMIGAVLYLAYAVRDIPSISLAQDEKGRVARITHGVLVTHFLIFIVVFRELLEIWVYVMSQWSKVLVVCHYIRIKLKGSGGWLPRLHSRILEKVARILFRIIQRGQWNQEIQQHNLLMAAARFQKRNIRFVQLRSEVKTKIFESLKALIIQPAEENDSSDASTQMRNNAALMSYHGNAFADSEGSLPPLIEHFRDKLHGDTHKILAWHVATSLCQIHLLEEARRDQDDLYTLPTSSFGDPEGFAALWPHYNTAATLSNYCVHLVAVALLPDNGIVASKVLHAVRQEAWVAMRGCRTWKQTHDRLMSNAWAPDPTPDGTTIVKIGAQLAAELLTRYGGRDELWERLSKFWTGYLLYLSASTKASKHQIHLQGRGELTTHLWALLSHAGFLGPNNGHGQQLLDPVDLDSA</sequence>
<comment type="caution">
    <text evidence="2">The sequence shown here is derived from an EMBL/GenBank/DDBJ whole genome shotgun (WGS) entry which is preliminary data.</text>
</comment>
<accession>A0AAD8S9P9</accession>
<dbReference type="InterPro" id="IPR007658">
    <property type="entry name" value="DUF594"/>
</dbReference>
<name>A0AAD8S9P9_LOLMU</name>
<keyword evidence="3" id="KW-1185">Reference proteome</keyword>
<protein>
    <recommendedName>
        <fullName evidence="1">DUF4220 domain-containing protein</fullName>
    </recommendedName>
</protein>
<proteinExistence type="predicted"/>
<organism evidence="2 3">
    <name type="scientific">Lolium multiflorum</name>
    <name type="common">Italian ryegrass</name>
    <name type="synonym">Lolium perenne subsp. multiflorum</name>
    <dbReference type="NCBI Taxonomy" id="4521"/>
    <lineage>
        <taxon>Eukaryota</taxon>
        <taxon>Viridiplantae</taxon>
        <taxon>Streptophyta</taxon>
        <taxon>Embryophyta</taxon>
        <taxon>Tracheophyta</taxon>
        <taxon>Spermatophyta</taxon>
        <taxon>Magnoliopsida</taxon>
        <taxon>Liliopsida</taxon>
        <taxon>Poales</taxon>
        <taxon>Poaceae</taxon>
        <taxon>BOP clade</taxon>
        <taxon>Pooideae</taxon>
        <taxon>Poodae</taxon>
        <taxon>Poeae</taxon>
        <taxon>Poeae Chloroplast Group 2 (Poeae type)</taxon>
        <taxon>Loliodinae</taxon>
        <taxon>Loliinae</taxon>
        <taxon>Lolium</taxon>
    </lineage>
</organism>
<reference evidence="2" key="1">
    <citation type="submission" date="2023-07" db="EMBL/GenBank/DDBJ databases">
        <title>A chromosome-level genome assembly of Lolium multiflorum.</title>
        <authorList>
            <person name="Chen Y."/>
            <person name="Copetti D."/>
            <person name="Kolliker R."/>
            <person name="Studer B."/>
        </authorList>
    </citation>
    <scope>NUCLEOTIDE SEQUENCE</scope>
    <source>
        <strain evidence="2">02402/16</strain>
        <tissue evidence="2">Leaf</tissue>
    </source>
</reference>
<dbReference type="InterPro" id="IPR025315">
    <property type="entry name" value="DUF4220"/>
</dbReference>
<dbReference type="Pfam" id="PF13968">
    <property type="entry name" value="DUF4220"/>
    <property type="match status" value="1"/>
</dbReference>
<dbReference type="AlphaFoldDB" id="A0AAD8S9P9"/>
<evidence type="ECO:0000259" key="1">
    <source>
        <dbReference type="Pfam" id="PF13968"/>
    </source>
</evidence>
<dbReference type="EMBL" id="JAUUTY010000004">
    <property type="protein sequence ID" value="KAK1646902.1"/>
    <property type="molecule type" value="Genomic_DNA"/>
</dbReference>
<dbReference type="Proteomes" id="UP001231189">
    <property type="component" value="Unassembled WGS sequence"/>
</dbReference>
<gene>
    <name evidence="2" type="ORF">QYE76_064707</name>
</gene>
<dbReference type="PANTHER" id="PTHR31325">
    <property type="entry name" value="OS01G0798800 PROTEIN-RELATED"/>
    <property type="match status" value="1"/>
</dbReference>
<feature type="domain" description="DUF4220" evidence="1">
    <location>
        <begin position="24"/>
        <end position="369"/>
    </location>
</feature>
<evidence type="ECO:0000313" key="2">
    <source>
        <dbReference type="EMBL" id="KAK1646902.1"/>
    </source>
</evidence>